<keyword evidence="4" id="KW-1185">Reference proteome</keyword>
<feature type="chain" id="PRO_5006622208" evidence="2">
    <location>
        <begin position="26"/>
        <end position="595"/>
    </location>
</feature>
<proteinExistence type="predicted"/>
<keyword evidence="1" id="KW-0472">Membrane</keyword>
<gene>
    <name evidence="3" type="ORF">BSAL_20550</name>
</gene>
<dbReference type="EMBL" id="CYKH01001725">
    <property type="protein sequence ID" value="CUG89336.1"/>
    <property type="molecule type" value="Genomic_DNA"/>
</dbReference>
<keyword evidence="1" id="KW-0812">Transmembrane</keyword>
<name>A0A0S4JD69_BODSA</name>
<keyword evidence="1" id="KW-1133">Transmembrane helix</keyword>
<evidence type="ECO:0000313" key="3">
    <source>
        <dbReference type="EMBL" id="CUG89336.1"/>
    </source>
</evidence>
<feature type="signal peptide" evidence="2">
    <location>
        <begin position="1"/>
        <end position="25"/>
    </location>
</feature>
<reference evidence="4" key="1">
    <citation type="submission" date="2015-09" db="EMBL/GenBank/DDBJ databases">
        <authorList>
            <consortium name="Pathogen Informatics"/>
        </authorList>
    </citation>
    <scope>NUCLEOTIDE SEQUENCE [LARGE SCALE GENOMIC DNA]</scope>
    <source>
        <strain evidence="4">Lake Konstanz</strain>
    </source>
</reference>
<sequence length="595" mass="63167">MSASAVNSLVLSVVCAVVVVTLASAAAPPLPHDTRTFPLPSTLQSIRQSLIPSGPPVILSTGTAFVAYYDYFSSPLTGALVAYDTRRIAPPPGHTGPPPTPSAGVSVFAVSGAMISDLTSIDGNLLVAAVAQMDDPSQSGAAVIEFVDNSAFSALSVVEGWTIDRLNSTYHKILAIPELNMIIFGALLPSVTPPYPQSMEIVAVSTNYTTPATKPIIIWNHTWVEPITPAGGVPLYYDGMIYFFHGDRLYRVNARTGFNSAIFANPCKQNGSAGAVWNFGIPSFDVDPATGESRDAFILYGNVTNDTTAVCRFSHTTGYTEWSVYYAGVYIFDDFYGGGGNLYLTGRQIDVSTGASVQYVTWVHNATNGAIKAFPLPRNVEDVRSYPRLLPSYMNNAVGCVYGPVMIQQSLGSTYAYCATEPAALLWTAQNTPCYHTPLVVSPILQPDFTFIGCTDVNGATVSLLSATSGTVLWSYPINVGMPLATDHAFVYAIDLHGILTQIGIQPDNPVAGGNGGDLTGGEKAAIVIIVLIAVGAVGAAMVRYYRGRRGDGVRRQAASGHSLVNEEEVVVSSREQQAAVTSTCGRKNEYGSLH</sequence>
<evidence type="ECO:0000256" key="1">
    <source>
        <dbReference type="SAM" id="Phobius"/>
    </source>
</evidence>
<dbReference type="AlphaFoldDB" id="A0A0S4JD69"/>
<evidence type="ECO:0000256" key="2">
    <source>
        <dbReference type="SAM" id="SignalP"/>
    </source>
</evidence>
<dbReference type="VEuPathDB" id="TriTrypDB:BSAL_20550"/>
<evidence type="ECO:0000313" key="4">
    <source>
        <dbReference type="Proteomes" id="UP000051952"/>
    </source>
</evidence>
<dbReference type="Proteomes" id="UP000051952">
    <property type="component" value="Unassembled WGS sequence"/>
</dbReference>
<keyword evidence="2" id="KW-0732">Signal</keyword>
<protein>
    <submittedName>
        <fullName evidence="3">Membrane-associated protein, putative</fullName>
    </submittedName>
</protein>
<accession>A0A0S4JD69</accession>
<feature type="transmembrane region" description="Helical" evidence="1">
    <location>
        <begin position="525"/>
        <end position="546"/>
    </location>
</feature>
<organism evidence="3 4">
    <name type="scientific">Bodo saltans</name>
    <name type="common">Flagellated protozoan</name>
    <dbReference type="NCBI Taxonomy" id="75058"/>
    <lineage>
        <taxon>Eukaryota</taxon>
        <taxon>Discoba</taxon>
        <taxon>Euglenozoa</taxon>
        <taxon>Kinetoplastea</taxon>
        <taxon>Metakinetoplastina</taxon>
        <taxon>Eubodonida</taxon>
        <taxon>Bodonidae</taxon>
        <taxon>Bodo</taxon>
    </lineage>
</organism>